<name>A0ABQ1FEP2_9BACL</name>
<dbReference type="RefSeq" id="WP_189019481.1">
    <property type="nucleotide sequence ID" value="NZ_BMHE01000057.1"/>
</dbReference>
<dbReference type="EMBL" id="BMHE01000057">
    <property type="protein sequence ID" value="GGA09255.1"/>
    <property type="molecule type" value="Genomic_DNA"/>
</dbReference>
<reference evidence="2" key="1">
    <citation type="journal article" date="2019" name="Int. J. Syst. Evol. Microbiol.">
        <title>The Global Catalogue of Microorganisms (GCM) 10K type strain sequencing project: providing services to taxonomists for standard genome sequencing and annotation.</title>
        <authorList>
            <consortium name="The Broad Institute Genomics Platform"/>
            <consortium name="The Broad Institute Genome Sequencing Center for Infectious Disease"/>
            <person name="Wu L."/>
            <person name="Ma J."/>
        </authorList>
    </citation>
    <scope>NUCLEOTIDE SEQUENCE [LARGE SCALE GENOMIC DNA]</scope>
    <source>
        <strain evidence="2">CGMCC 1.15043</strain>
    </source>
</reference>
<accession>A0ABQ1FEP2</accession>
<comment type="caution">
    <text evidence="1">The sequence shown here is derived from an EMBL/GenBank/DDBJ whole genome shotgun (WGS) entry which is preliminary data.</text>
</comment>
<evidence type="ECO:0000313" key="1">
    <source>
        <dbReference type="EMBL" id="GGA09255.1"/>
    </source>
</evidence>
<proteinExistence type="predicted"/>
<organism evidence="1 2">
    <name type="scientific">Paenibacillus marchantiophytorum</name>
    <dbReference type="NCBI Taxonomy" id="1619310"/>
    <lineage>
        <taxon>Bacteria</taxon>
        <taxon>Bacillati</taxon>
        <taxon>Bacillota</taxon>
        <taxon>Bacilli</taxon>
        <taxon>Bacillales</taxon>
        <taxon>Paenibacillaceae</taxon>
        <taxon>Paenibacillus</taxon>
    </lineage>
</organism>
<protein>
    <submittedName>
        <fullName evidence="1">Uncharacterized protein</fullName>
    </submittedName>
</protein>
<keyword evidence="2" id="KW-1185">Reference proteome</keyword>
<sequence length="95" mass="11186">MRKEITVHFKVIHHDRSSLLRGIIFLEENHQPTISDYEQCLRACGHDVVLEDREHIIFRASTPKENYIIHILEEEQASIRDVIVESLVSNLIRLK</sequence>
<evidence type="ECO:0000313" key="2">
    <source>
        <dbReference type="Proteomes" id="UP000615455"/>
    </source>
</evidence>
<dbReference type="Proteomes" id="UP000615455">
    <property type="component" value="Unassembled WGS sequence"/>
</dbReference>
<gene>
    <name evidence="1" type="ORF">GCM10008018_63600</name>
</gene>